<dbReference type="EMBL" id="UINC01164957">
    <property type="protein sequence ID" value="SVD66073.1"/>
    <property type="molecule type" value="Genomic_DNA"/>
</dbReference>
<dbReference type="GO" id="GO:0006419">
    <property type="term" value="P:alanyl-tRNA aminoacylation"/>
    <property type="evidence" value="ECO:0007669"/>
    <property type="project" value="InterPro"/>
</dbReference>
<evidence type="ECO:0000256" key="6">
    <source>
        <dbReference type="ARBA" id="ARBA00022723"/>
    </source>
</evidence>
<comment type="similarity">
    <text evidence="2">Belongs to the class-II aminoacyl-tRNA synthetase family.</text>
</comment>
<keyword evidence="10" id="KW-0694">RNA-binding</keyword>
<dbReference type="InterPro" id="IPR050058">
    <property type="entry name" value="Ala-tRNA_ligase"/>
</dbReference>
<comment type="cofactor">
    <cofactor evidence="1">
        <name>Zn(2+)</name>
        <dbReference type="ChEBI" id="CHEBI:29105"/>
    </cofactor>
</comment>
<dbReference type="GO" id="GO:0046872">
    <property type="term" value="F:metal ion binding"/>
    <property type="evidence" value="ECO:0007669"/>
    <property type="project" value="UniProtKB-KW"/>
</dbReference>
<dbReference type="EC" id="6.1.1.7" evidence="3"/>
<evidence type="ECO:0000256" key="5">
    <source>
        <dbReference type="ARBA" id="ARBA00022598"/>
    </source>
</evidence>
<dbReference type="SMART" id="SM00863">
    <property type="entry name" value="tRNA_SAD"/>
    <property type="match status" value="1"/>
</dbReference>
<dbReference type="InterPro" id="IPR018163">
    <property type="entry name" value="Thr/Ala-tRNA-synth_IIc_edit"/>
</dbReference>
<dbReference type="GO" id="GO:0002161">
    <property type="term" value="F:aminoacyl-tRNA deacylase activity"/>
    <property type="evidence" value="ECO:0007669"/>
    <property type="project" value="TreeGrafter"/>
</dbReference>
<evidence type="ECO:0000256" key="12">
    <source>
        <dbReference type="ARBA" id="ARBA00023146"/>
    </source>
</evidence>
<keyword evidence="7" id="KW-0547">Nucleotide-binding</keyword>
<evidence type="ECO:0000256" key="13">
    <source>
        <dbReference type="SAM" id="Coils"/>
    </source>
</evidence>
<dbReference type="GO" id="GO:0045892">
    <property type="term" value="P:negative regulation of DNA-templated transcription"/>
    <property type="evidence" value="ECO:0007669"/>
    <property type="project" value="TreeGrafter"/>
</dbReference>
<protein>
    <recommendedName>
        <fullName evidence="3">alanine--tRNA ligase</fullName>
        <ecNumber evidence="3">6.1.1.7</ecNumber>
    </recommendedName>
</protein>
<dbReference type="Gene3D" id="6.10.250.550">
    <property type="match status" value="1"/>
</dbReference>
<feature type="coiled-coil region" evidence="13">
    <location>
        <begin position="216"/>
        <end position="243"/>
    </location>
</feature>
<name>A0A382X553_9ZZZZ</name>
<keyword evidence="6" id="KW-0479">Metal-binding</keyword>
<dbReference type="GO" id="GO:0005829">
    <property type="term" value="C:cytosol"/>
    <property type="evidence" value="ECO:0007669"/>
    <property type="project" value="TreeGrafter"/>
</dbReference>
<keyword evidence="11" id="KW-0648">Protein biosynthesis</keyword>
<dbReference type="Gene3D" id="3.30.980.10">
    <property type="entry name" value="Threonyl-trna Synthetase, Chain A, domain 2"/>
    <property type="match status" value="1"/>
</dbReference>
<dbReference type="GO" id="GO:0004813">
    <property type="term" value="F:alanine-tRNA ligase activity"/>
    <property type="evidence" value="ECO:0007669"/>
    <property type="project" value="UniProtKB-EC"/>
</dbReference>
<keyword evidence="13" id="KW-0175">Coiled coil</keyword>
<dbReference type="PROSITE" id="PS50860">
    <property type="entry name" value="AA_TRNA_LIGASE_II_ALA"/>
    <property type="match status" value="1"/>
</dbReference>
<evidence type="ECO:0000256" key="7">
    <source>
        <dbReference type="ARBA" id="ARBA00022741"/>
    </source>
</evidence>
<dbReference type="GO" id="GO:0000049">
    <property type="term" value="F:tRNA binding"/>
    <property type="evidence" value="ECO:0007669"/>
    <property type="project" value="UniProtKB-KW"/>
</dbReference>
<dbReference type="Pfam" id="PF07973">
    <property type="entry name" value="tRNA_SAD"/>
    <property type="match status" value="1"/>
</dbReference>
<dbReference type="PANTHER" id="PTHR11777">
    <property type="entry name" value="ALANYL-TRNA SYNTHETASE"/>
    <property type="match status" value="1"/>
</dbReference>
<evidence type="ECO:0000256" key="4">
    <source>
        <dbReference type="ARBA" id="ARBA00022555"/>
    </source>
</evidence>
<dbReference type="SUPFAM" id="SSF55186">
    <property type="entry name" value="ThrRS/AlaRS common domain"/>
    <property type="match status" value="1"/>
</dbReference>
<organism evidence="15">
    <name type="scientific">marine metagenome</name>
    <dbReference type="NCBI Taxonomy" id="408172"/>
    <lineage>
        <taxon>unclassified sequences</taxon>
        <taxon>metagenomes</taxon>
        <taxon>ecological metagenomes</taxon>
    </lineage>
</organism>
<dbReference type="PANTHER" id="PTHR11777:SF9">
    <property type="entry name" value="ALANINE--TRNA LIGASE, CYTOPLASMIC"/>
    <property type="match status" value="1"/>
</dbReference>
<feature type="domain" description="Alanyl-transfer RNA synthetases family profile" evidence="14">
    <location>
        <begin position="1"/>
        <end position="193"/>
    </location>
</feature>
<keyword evidence="5" id="KW-0436">Ligase</keyword>
<feature type="non-terminal residue" evidence="15">
    <location>
        <position position="273"/>
    </location>
</feature>
<dbReference type="GO" id="GO:0005524">
    <property type="term" value="F:ATP binding"/>
    <property type="evidence" value="ECO:0007669"/>
    <property type="project" value="UniProtKB-KW"/>
</dbReference>
<sequence length="273" mass="29595">LVEVQDTVKLGSAHVHRIKVLSGELRVSDNVDAEVSSDARQATALNHSATHLLHAALRSILGTHVNQRGSRVQPERLRFDFSHFEAVTAAEIRRIETLVNNQIRNNSVITTDIMKIEDAKSAGALALFGEKYSEEVRVLTMGDGFSAELCGGTHADRTGDIGLFRILSEQGVASGVRRIEAVTGEMAMQDIQELDDAVGAIGRVLKVERSGYVDRLKVLMDDNRKLEKQVSQLNAKIASGEGQDVLASVLSIGDVHLLVKQLTGTDPKSLPDA</sequence>
<dbReference type="AlphaFoldDB" id="A0A382X553"/>
<evidence type="ECO:0000256" key="8">
    <source>
        <dbReference type="ARBA" id="ARBA00022833"/>
    </source>
</evidence>
<accession>A0A382X553</accession>
<proteinExistence type="inferred from homology"/>
<feature type="non-terminal residue" evidence="15">
    <location>
        <position position="1"/>
    </location>
</feature>
<evidence type="ECO:0000256" key="10">
    <source>
        <dbReference type="ARBA" id="ARBA00022884"/>
    </source>
</evidence>
<reference evidence="15" key="1">
    <citation type="submission" date="2018-05" db="EMBL/GenBank/DDBJ databases">
        <authorList>
            <person name="Lanie J.A."/>
            <person name="Ng W.-L."/>
            <person name="Kazmierczak K.M."/>
            <person name="Andrzejewski T.M."/>
            <person name="Davidsen T.M."/>
            <person name="Wayne K.J."/>
            <person name="Tettelin H."/>
            <person name="Glass J.I."/>
            <person name="Rusch D."/>
            <person name="Podicherti R."/>
            <person name="Tsui H.-C.T."/>
            <person name="Winkler M.E."/>
        </authorList>
    </citation>
    <scope>NUCLEOTIDE SEQUENCE</scope>
</reference>
<evidence type="ECO:0000256" key="2">
    <source>
        <dbReference type="ARBA" id="ARBA00008226"/>
    </source>
</evidence>
<evidence type="ECO:0000256" key="1">
    <source>
        <dbReference type="ARBA" id="ARBA00001947"/>
    </source>
</evidence>
<evidence type="ECO:0000259" key="14">
    <source>
        <dbReference type="PROSITE" id="PS50860"/>
    </source>
</evidence>
<keyword evidence="12" id="KW-0030">Aminoacyl-tRNA synthetase</keyword>
<evidence type="ECO:0000256" key="9">
    <source>
        <dbReference type="ARBA" id="ARBA00022840"/>
    </source>
</evidence>
<dbReference type="InterPro" id="IPR018165">
    <property type="entry name" value="Ala-tRNA-synth_IIc_core"/>
</dbReference>
<dbReference type="Gene3D" id="3.30.54.20">
    <property type="match status" value="1"/>
</dbReference>
<evidence type="ECO:0000313" key="15">
    <source>
        <dbReference type="EMBL" id="SVD66073.1"/>
    </source>
</evidence>
<dbReference type="InterPro" id="IPR012947">
    <property type="entry name" value="tRNA_SAD"/>
</dbReference>
<keyword evidence="4" id="KW-0820">tRNA-binding</keyword>
<dbReference type="FunFam" id="3.30.54.20:FF:000001">
    <property type="entry name" value="Alanine--tRNA ligase"/>
    <property type="match status" value="1"/>
</dbReference>
<dbReference type="FunFam" id="3.30.980.10:FF:000004">
    <property type="entry name" value="Alanine--tRNA ligase, cytoplasmic"/>
    <property type="match status" value="1"/>
</dbReference>
<gene>
    <name evidence="15" type="ORF">METZ01_LOCUS418927</name>
</gene>
<keyword evidence="9" id="KW-0067">ATP-binding</keyword>
<evidence type="ECO:0000256" key="3">
    <source>
        <dbReference type="ARBA" id="ARBA00013168"/>
    </source>
</evidence>
<evidence type="ECO:0000256" key="11">
    <source>
        <dbReference type="ARBA" id="ARBA00022917"/>
    </source>
</evidence>
<keyword evidence="8" id="KW-0862">Zinc</keyword>